<dbReference type="AlphaFoldDB" id="A0A3M7RLC6"/>
<organism evidence="1 2">
    <name type="scientific">Brachionus plicatilis</name>
    <name type="common">Marine rotifer</name>
    <name type="synonym">Brachionus muelleri</name>
    <dbReference type="NCBI Taxonomy" id="10195"/>
    <lineage>
        <taxon>Eukaryota</taxon>
        <taxon>Metazoa</taxon>
        <taxon>Spiralia</taxon>
        <taxon>Gnathifera</taxon>
        <taxon>Rotifera</taxon>
        <taxon>Eurotatoria</taxon>
        <taxon>Monogononta</taxon>
        <taxon>Pseudotrocha</taxon>
        <taxon>Ploima</taxon>
        <taxon>Brachionidae</taxon>
        <taxon>Brachionus</taxon>
    </lineage>
</organism>
<evidence type="ECO:0000313" key="1">
    <source>
        <dbReference type="EMBL" id="RNA24341.1"/>
    </source>
</evidence>
<protein>
    <submittedName>
        <fullName evidence="1">Uncharacterized protein</fullName>
    </submittedName>
</protein>
<accession>A0A3M7RLC6</accession>
<dbReference type="Proteomes" id="UP000276133">
    <property type="component" value="Unassembled WGS sequence"/>
</dbReference>
<proteinExistence type="predicted"/>
<name>A0A3M7RLC6_BRAPC</name>
<gene>
    <name evidence="1" type="ORF">BpHYR1_034332</name>
</gene>
<comment type="caution">
    <text evidence="1">The sequence shown here is derived from an EMBL/GenBank/DDBJ whole genome shotgun (WGS) entry which is preliminary data.</text>
</comment>
<evidence type="ECO:0000313" key="2">
    <source>
        <dbReference type="Proteomes" id="UP000276133"/>
    </source>
</evidence>
<dbReference type="EMBL" id="REGN01003143">
    <property type="protein sequence ID" value="RNA24341.1"/>
    <property type="molecule type" value="Genomic_DNA"/>
</dbReference>
<keyword evidence="2" id="KW-1185">Reference proteome</keyword>
<reference evidence="1 2" key="1">
    <citation type="journal article" date="2018" name="Sci. Rep.">
        <title>Genomic signatures of local adaptation to the degree of environmental predictability in rotifers.</title>
        <authorList>
            <person name="Franch-Gras L."/>
            <person name="Hahn C."/>
            <person name="Garcia-Roger E.M."/>
            <person name="Carmona M.J."/>
            <person name="Serra M."/>
            <person name="Gomez A."/>
        </authorList>
    </citation>
    <scope>NUCLEOTIDE SEQUENCE [LARGE SCALE GENOMIC DNA]</scope>
    <source>
        <strain evidence="1">HYR1</strain>
    </source>
</reference>
<sequence length="150" mass="17798">MLEKRQHDATCLKSSPSPNFLIFFSVSKVQSLCYQSPKQCPTDPYKQRCFQKMSSLVFGRLELTYKYLKVNYVRMIEIIIFDSNLIRDQFGASKKHCIIIEDKFRLLLQLKKIYSKTFKENYQLINTQKWNLTLKFNASLKNIASFYLLI</sequence>